<sequence length="227" mass="24804">MAQAAFAAFERADYLESERLWRAATEQHPKEGLGWANLAVALIINASDKMTLGVLPTGEPLQRLEEALSATERAEALGAADGILLNSRGNALGLLQRWGEARAAYAAATTLSPRDFESIPRSNEALALMQLEEPAQAEALVRRIMRRDPNFVDAFALLAAVRWMQGDPGGTARAIAQLCGGGDGRMWCARYSTEQVVLGRWTPRAVEAYRELLKEKSVQLELKNGLI</sequence>
<dbReference type="GeneID" id="17258157"/>
<reference evidence="2" key="1">
    <citation type="journal article" date="2013" name="Nature">
        <title>Pan genome of the phytoplankton Emiliania underpins its global distribution.</title>
        <authorList>
            <person name="Read B.A."/>
            <person name="Kegel J."/>
            <person name="Klute M.J."/>
            <person name="Kuo A."/>
            <person name="Lefebvre S.C."/>
            <person name="Maumus F."/>
            <person name="Mayer C."/>
            <person name="Miller J."/>
            <person name="Monier A."/>
            <person name="Salamov A."/>
            <person name="Young J."/>
            <person name="Aguilar M."/>
            <person name="Claverie J.M."/>
            <person name="Frickenhaus S."/>
            <person name="Gonzalez K."/>
            <person name="Herman E.K."/>
            <person name="Lin Y.C."/>
            <person name="Napier J."/>
            <person name="Ogata H."/>
            <person name="Sarno A.F."/>
            <person name="Shmutz J."/>
            <person name="Schroeder D."/>
            <person name="de Vargas C."/>
            <person name="Verret F."/>
            <person name="von Dassow P."/>
            <person name="Valentin K."/>
            <person name="Van de Peer Y."/>
            <person name="Wheeler G."/>
            <person name="Dacks J.B."/>
            <person name="Delwiche C.F."/>
            <person name="Dyhrman S.T."/>
            <person name="Glockner G."/>
            <person name="John U."/>
            <person name="Richards T."/>
            <person name="Worden A.Z."/>
            <person name="Zhang X."/>
            <person name="Grigoriev I.V."/>
            <person name="Allen A.E."/>
            <person name="Bidle K."/>
            <person name="Borodovsky M."/>
            <person name="Bowler C."/>
            <person name="Brownlee C."/>
            <person name="Cock J.M."/>
            <person name="Elias M."/>
            <person name="Gladyshev V.N."/>
            <person name="Groth M."/>
            <person name="Guda C."/>
            <person name="Hadaegh A."/>
            <person name="Iglesias-Rodriguez M.D."/>
            <person name="Jenkins J."/>
            <person name="Jones B.M."/>
            <person name="Lawson T."/>
            <person name="Leese F."/>
            <person name="Lindquist E."/>
            <person name="Lobanov A."/>
            <person name="Lomsadze A."/>
            <person name="Malik S.B."/>
            <person name="Marsh M.E."/>
            <person name="Mackinder L."/>
            <person name="Mock T."/>
            <person name="Mueller-Roeber B."/>
            <person name="Pagarete A."/>
            <person name="Parker M."/>
            <person name="Probert I."/>
            <person name="Quesneville H."/>
            <person name="Raines C."/>
            <person name="Rensing S.A."/>
            <person name="Riano-Pachon D.M."/>
            <person name="Richier S."/>
            <person name="Rokitta S."/>
            <person name="Shiraiwa Y."/>
            <person name="Soanes D.M."/>
            <person name="van der Giezen M."/>
            <person name="Wahlund T.M."/>
            <person name="Williams B."/>
            <person name="Wilson W."/>
            <person name="Wolfe G."/>
            <person name="Wurch L.L."/>
        </authorList>
    </citation>
    <scope>NUCLEOTIDE SEQUENCE</scope>
</reference>
<dbReference type="Gene3D" id="1.25.40.10">
    <property type="entry name" value="Tetratricopeptide repeat domain"/>
    <property type="match status" value="2"/>
</dbReference>
<dbReference type="AlphaFoldDB" id="A0A0D3IL77"/>
<accession>A0A0D3IL77</accession>
<keyword evidence="2" id="KW-1185">Reference proteome</keyword>
<dbReference type="HOGENOM" id="CLU_1221609_0_0_1"/>
<dbReference type="InterPro" id="IPR011990">
    <property type="entry name" value="TPR-like_helical_dom_sf"/>
</dbReference>
<dbReference type="EnsemblProtists" id="EOD32136">
    <property type="protein sequence ID" value="EOD32136"/>
    <property type="gene ID" value="EMIHUDRAFT_202743"/>
</dbReference>
<evidence type="ECO:0008006" key="3">
    <source>
        <dbReference type="Google" id="ProtNLM"/>
    </source>
</evidence>
<dbReference type="STRING" id="2903.R1F9P4"/>
<proteinExistence type="predicted"/>
<dbReference type="RefSeq" id="XP_005784565.1">
    <property type="nucleotide sequence ID" value="XM_005784508.1"/>
</dbReference>
<dbReference type="InterPro" id="IPR019734">
    <property type="entry name" value="TPR_rpt"/>
</dbReference>
<dbReference type="GeneID" id="17277408"/>
<protein>
    <recommendedName>
        <fullName evidence="3">Tetratricopeptide repeat protein</fullName>
    </recommendedName>
</protein>
<name>A0A0D3IL77_EMIH1</name>
<reference evidence="1" key="2">
    <citation type="submission" date="2024-10" db="UniProtKB">
        <authorList>
            <consortium name="EnsemblProtists"/>
        </authorList>
    </citation>
    <scope>IDENTIFICATION</scope>
</reference>
<dbReference type="KEGG" id="ehx:EMIHUDRAFT_202743"/>
<organism evidence="1 2">
    <name type="scientific">Emiliania huxleyi (strain CCMP1516)</name>
    <dbReference type="NCBI Taxonomy" id="280463"/>
    <lineage>
        <taxon>Eukaryota</taxon>
        <taxon>Haptista</taxon>
        <taxon>Haptophyta</taxon>
        <taxon>Prymnesiophyceae</taxon>
        <taxon>Isochrysidales</taxon>
        <taxon>Noelaerhabdaceae</taxon>
        <taxon>Emiliania</taxon>
    </lineage>
</organism>
<dbReference type="OMA" id="MWCARYS"/>
<dbReference type="EnsemblProtists" id="EOD12012">
    <property type="protein sequence ID" value="EOD12012"/>
    <property type="gene ID" value="EMIHUDRAFT_76744"/>
</dbReference>
<dbReference type="PaxDb" id="2903-EOD12012"/>
<evidence type="ECO:0000313" key="2">
    <source>
        <dbReference type="Proteomes" id="UP000013827"/>
    </source>
</evidence>
<dbReference type="eggNOG" id="ENOG502S955">
    <property type="taxonomic scope" value="Eukaryota"/>
</dbReference>
<dbReference type="KEGG" id="ehx:EMIHUDRAFT_76744"/>
<dbReference type="RefSeq" id="XP_005764441.1">
    <property type="nucleotide sequence ID" value="XM_005764384.1"/>
</dbReference>
<dbReference type="Proteomes" id="UP000013827">
    <property type="component" value="Unassembled WGS sequence"/>
</dbReference>
<evidence type="ECO:0000313" key="1">
    <source>
        <dbReference type="EnsemblProtists" id="EOD12012"/>
    </source>
</evidence>
<dbReference type="SMART" id="SM00028">
    <property type="entry name" value="TPR"/>
    <property type="match status" value="2"/>
</dbReference>
<dbReference type="SUPFAM" id="SSF48452">
    <property type="entry name" value="TPR-like"/>
    <property type="match status" value="1"/>
</dbReference>